<dbReference type="Proteomes" id="UP000069906">
    <property type="component" value="Plasmid pHSR2-01"/>
</dbReference>
<gene>
    <name evidence="8" type="ORF">HLASF_3008</name>
</gene>
<dbReference type="EMBL" id="CP008875">
    <property type="protein sequence ID" value="AKH98634.1"/>
    <property type="molecule type" value="Genomic_DNA"/>
</dbReference>
<dbReference type="NCBIfam" id="NF033452">
    <property type="entry name" value="BREX_1_MTaseX"/>
    <property type="match status" value="1"/>
</dbReference>
<dbReference type="PANTHER" id="PTHR33841">
    <property type="entry name" value="DNA METHYLTRANSFERASE YEEA-RELATED"/>
    <property type="match status" value="1"/>
</dbReference>
<dbReference type="PANTHER" id="PTHR33841:SF1">
    <property type="entry name" value="DNA METHYLTRANSFERASE A"/>
    <property type="match status" value="1"/>
</dbReference>
<keyword evidence="2" id="KW-0489">Methyltransferase</keyword>
<comment type="catalytic activity">
    <reaction evidence="5">
        <text>a 2'-deoxyadenosine in DNA + S-adenosyl-L-methionine = an N(6)-methyl-2'-deoxyadenosine in DNA + S-adenosyl-L-homocysteine + H(+)</text>
        <dbReference type="Rhea" id="RHEA:15197"/>
        <dbReference type="Rhea" id="RHEA-COMP:12418"/>
        <dbReference type="Rhea" id="RHEA-COMP:12419"/>
        <dbReference type="ChEBI" id="CHEBI:15378"/>
        <dbReference type="ChEBI" id="CHEBI:57856"/>
        <dbReference type="ChEBI" id="CHEBI:59789"/>
        <dbReference type="ChEBI" id="CHEBI:90615"/>
        <dbReference type="ChEBI" id="CHEBI:90616"/>
        <dbReference type="EC" id="2.1.1.72"/>
    </reaction>
</comment>
<protein>
    <recommendedName>
        <fullName evidence="1">site-specific DNA-methyltransferase (adenine-specific)</fullName>
        <ecNumber evidence="1">2.1.1.72</ecNumber>
    </recommendedName>
</protein>
<evidence type="ECO:0000256" key="2">
    <source>
        <dbReference type="ARBA" id="ARBA00022603"/>
    </source>
</evidence>
<dbReference type="GO" id="GO:0032259">
    <property type="term" value="P:methylation"/>
    <property type="evidence" value="ECO:0007669"/>
    <property type="project" value="UniProtKB-KW"/>
</dbReference>
<dbReference type="InterPro" id="IPR002052">
    <property type="entry name" value="DNA_methylase_N6_adenine_CS"/>
</dbReference>
<dbReference type="GO" id="GO:0006304">
    <property type="term" value="P:DNA modification"/>
    <property type="evidence" value="ECO:0007669"/>
    <property type="project" value="InterPro"/>
</dbReference>
<dbReference type="InterPro" id="IPR047939">
    <property type="entry name" value="BREX_1_PglX"/>
</dbReference>
<feature type="domain" description="Type II methyltransferase M.TaqI-like" evidence="7">
    <location>
        <begin position="350"/>
        <end position="587"/>
    </location>
</feature>
<dbReference type="PATRIC" id="fig|1604004.4.peg.2276"/>
<feature type="compositionally biased region" description="Basic and acidic residues" evidence="6">
    <location>
        <begin position="1140"/>
        <end position="1155"/>
    </location>
</feature>
<name>A0A0F7PGA8_9EURY</name>
<keyword evidence="3" id="KW-0808">Transferase</keyword>
<dbReference type="OrthoDB" id="45790at2157"/>
<proteinExistence type="predicted"/>
<evidence type="ECO:0000256" key="4">
    <source>
        <dbReference type="ARBA" id="ARBA00022691"/>
    </source>
</evidence>
<geneLocation type="plasmid" evidence="8 9">
    <name>pHSR2-01</name>
</geneLocation>
<evidence type="ECO:0000313" key="9">
    <source>
        <dbReference type="Proteomes" id="UP000069906"/>
    </source>
</evidence>
<dbReference type="InterPro" id="IPR011639">
    <property type="entry name" value="MethylTrfase_TaqI-like_dom"/>
</dbReference>
<dbReference type="KEGG" id="hsu:HLASF_3008"/>
<dbReference type="GO" id="GO:0009007">
    <property type="term" value="F:site-specific DNA-methyltransferase (adenine-specific) activity"/>
    <property type="evidence" value="ECO:0007669"/>
    <property type="project" value="UniProtKB-EC"/>
</dbReference>
<dbReference type="PROSITE" id="PS00092">
    <property type="entry name" value="N6_MTASE"/>
    <property type="match status" value="1"/>
</dbReference>
<sequence length="1441" mass="164695">MASDSLSQRKAQLDKEEREHLEDVVNKMRERVEDNVEFQLTQKGLDDQPDDSESLDEDTQQLVEAIELEAVDGHTWNEAFEQYVTGVGYTIVNRLAALRMMEVRDFIDEEVTVFKENGLTPAAETLVNEEFLLEDEAILEAYHNACDDLAEEIDILFDRSSAYSLINPDDDTFGNLAGMLDEVPDEVWRGDDVLGWVYEYYNVKLLDDLRRKGDREGLEPEDVPPANQFYTPHWVVRMLTDNSLGKLYLEHTGELQDVVETQEELTPEERKNRPLSPDESPDIADFCTYLVPSEEEGEPTDFDHPEELRVIDPACGSGHFLLYAFDILERIWRAETDVPDAEIPRKILKHNLFGVDLDMRAVQLAAFNLYLKGRTRAEAEGADTFEMPDVGIVGADATVANVEGVEAVFDEVAGDDEIVEQALRHILDAFEEVHGLGSLLDVRGTLGGLFEDDADIGGTQLTLGDDPRESHTLGQVLHSLRMAVEEHRNRDSFLAQDLRSFVRLLDILAQDYDVALMNPPYGSRNRMPESVKAYVKEHYSYKPDFYINFFEVCESLTREGGRIGMLVPRTFMYKRTFEDFRTDFIGEKGAFDFLAEYGIGVLDNATVRTVGTVVRRSDTDGDQVGDFYRLHDLDKEQKEYGFLTAAYTADETHESDQIKRHYRVPISEFAKVPGGPISYWVPESVRDLFTSEYALDSERGNVDKHSAGKAKVGMQTGYDARFARQFWEVGDFEQWAPYAKGGTDAWVVPQVDEVLFWSDEGREVRRFEGSYMRNDQFYFSEALVFNRIKETGRRFGYLSEHSVFSDTGMVYIPNSEIWKMLGYTNSELMNYLMISLTIGRHWNVGEVGRVPWPTQLESVDEIEAEAKRQYQTMLNLRSIDPNSPYYAGSSLLPADYEPKPTNHPHRADAEEAIEITFDRGARENTIQELARHAQRMKSTYRATLERSAHRIDDLIYAKLGLPEKVRPAIRQEIFVRTAEDPEDREIPDPESVPEVPENIEEEVKDLVHHFAMEAVRKESDGIIPLHGDNQPEMLDRIVERFEDAYEEHAEDRLVEVDEILGAKSATDEAYPNLRTFIEEDLFDYHVDRMENTPILWRLTTERLIADATGEGFACFVDYHSLDSSLFDRLTNQYLEPRKAELRERRSAANRRRGDDSLSASEQAEAAEQYDRCASGLDQIAVFEDVLQDLGSTDERDFDDEDRKRVEELAPKIAAFREETRERVATLAELRERQGEAWFQDTFSDNFWNAVDEWRDEWIDALKDLEHACEAYAKPVDEPVEAHLADLFDYFNWRLKGSDHYSSSGILFMTYYFEREGADLLDEDGQPYDTLTEGERLLASLATGLDNPDVVDEGYLEAIADDEGVDDVADLPPLAEFKALAEEIDDRCQTVDERIPSDWADRALSEITTAGYQPNHKHGVEINITPLAEAKIVPKTVDDKVL</sequence>
<dbReference type="InterPro" id="IPR029063">
    <property type="entry name" value="SAM-dependent_MTases_sf"/>
</dbReference>
<dbReference type="InterPro" id="IPR050953">
    <property type="entry name" value="N4_N6_ade-DNA_methylase"/>
</dbReference>
<keyword evidence="4" id="KW-0949">S-adenosyl-L-methionine</keyword>
<evidence type="ECO:0000256" key="5">
    <source>
        <dbReference type="ARBA" id="ARBA00047942"/>
    </source>
</evidence>
<accession>A0A0F7PGA8</accession>
<dbReference type="Gene3D" id="3.40.50.150">
    <property type="entry name" value="Vaccinia Virus protein VP39"/>
    <property type="match status" value="1"/>
</dbReference>
<dbReference type="Pfam" id="PF07669">
    <property type="entry name" value="Eco57I"/>
    <property type="match status" value="1"/>
</dbReference>
<keyword evidence="9" id="KW-1185">Reference proteome</keyword>
<evidence type="ECO:0000256" key="6">
    <source>
        <dbReference type="SAM" id="MobiDB-lite"/>
    </source>
</evidence>
<keyword evidence="8" id="KW-0614">Plasmid</keyword>
<organism evidence="8 9">
    <name type="scientific">Halanaeroarchaeum sulfurireducens</name>
    <dbReference type="NCBI Taxonomy" id="1604004"/>
    <lineage>
        <taxon>Archaea</taxon>
        <taxon>Methanobacteriati</taxon>
        <taxon>Methanobacteriota</taxon>
        <taxon>Stenosarchaea group</taxon>
        <taxon>Halobacteria</taxon>
        <taxon>Halobacteriales</taxon>
        <taxon>Halobacteriaceae</taxon>
        <taxon>Halanaeroarchaeum</taxon>
    </lineage>
</organism>
<dbReference type="PRINTS" id="PR00507">
    <property type="entry name" value="N12N6MTFRASE"/>
</dbReference>
<dbReference type="GO" id="GO:0003676">
    <property type="term" value="F:nucleic acid binding"/>
    <property type="evidence" value="ECO:0007669"/>
    <property type="project" value="InterPro"/>
</dbReference>
<evidence type="ECO:0000256" key="3">
    <source>
        <dbReference type="ARBA" id="ARBA00022679"/>
    </source>
</evidence>
<feature type="region of interest" description="Disordered" evidence="6">
    <location>
        <begin position="1140"/>
        <end position="1164"/>
    </location>
</feature>
<evidence type="ECO:0000313" key="8">
    <source>
        <dbReference type="EMBL" id="AKH98634.1"/>
    </source>
</evidence>
<feature type="region of interest" description="Disordered" evidence="6">
    <location>
        <begin position="1"/>
        <end position="20"/>
    </location>
</feature>
<dbReference type="HOGENOM" id="CLU_251831_0_0_2"/>
<dbReference type="EC" id="2.1.1.72" evidence="1"/>
<feature type="compositionally biased region" description="Polar residues" evidence="6">
    <location>
        <begin position="1"/>
        <end position="10"/>
    </location>
</feature>
<dbReference type="NCBIfam" id="NF033454">
    <property type="entry name" value="BREX_5_MTaseX"/>
    <property type="match status" value="1"/>
</dbReference>
<dbReference type="GeneID" id="25160323"/>
<evidence type="ECO:0000256" key="1">
    <source>
        <dbReference type="ARBA" id="ARBA00011900"/>
    </source>
</evidence>
<feature type="compositionally biased region" description="Basic and acidic residues" evidence="6">
    <location>
        <begin position="11"/>
        <end position="20"/>
    </location>
</feature>
<reference evidence="8 9" key="1">
    <citation type="submission" date="2014-06" db="EMBL/GenBank/DDBJ databases">
        <title>Secret life of haloarchaea: discovery of obligatory anaerobic haloarchaea growing by dissimilatory sulfur reduction.</title>
        <authorList>
            <person name="Sorokin D.Y."/>
            <person name="Kublanov I.V."/>
            <person name="Gavrilov S.N."/>
            <person name="Ferrer M."/>
            <person name="Golyshin P.N."/>
            <person name="Messina E."/>
            <person name="La Cono V."/>
            <person name="Yakimov M.M."/>
        </authorList>
    </citation>
    <scope>NUCLEOTIDE SEQUENCE [LARGE SCALE GENOMIC DNA]</scope>
    <source>
        <strain evidence="8 9">HSR2</strain>
        <plasmid evidence="8 9">pHSR2-01</plasmid>
    </source>
</reference>
<evidence type="ECO:0000259" key="7">
    <source>
        <dbReference type="Pfam" id="PF07669"/>
    </source>
</evidence>
<dbReference type="RefSeq" id="WP_050049408.1">
    <property type="nucleotide sequence ID" value="NZ_CP008875.1"/>
</dbReference>
<dbReference type="SUPFAM" id="SSF53335">
    <property type="entry name" value="S-adenosyl-L-methionine-dependent methyltransferases"/>
    <property type="match status" value="1"/>
</dbReference>